<accession>A0A7S3Z4I5</accession>
<feature type="region of interest" description="Disordered" evidence="1">
    <location>
        <begin position="1"/>
        <end position="29"/>
    </location>
</feature>
<evidence type="ECO:0000313" key="2">
    <source>
        <dbReference type="EMBL" id="CAE0671578.1"/>
    </source>
</evidence>
<dbReference type="EMBL" id="HBIV01032569">
    <property type="protein sequence ID" value="CAE0671578.1"/>
    <property type="molecule type" value="Transcribed_RNA"/>
</dbReference>
<feature type="compositionally biased region" description="Basic and acidic residues" evidence="1">
    <location>
        <begin position="1"/>
        <end position="13"/>
    </location>
</feature>
<reference evidence="2" key="1">
    <citation type="submission" date="2021-01" db="EMBL/GenBank/DDBJ databases">
        <authorList>
            <person name="Corre E."/>
            <person name="Pelletier E."/>
            <person name="Niang G."/>
            <person name="Scheremetjew M."/>
            <person name="Finn R."/>
            <person name="Kale V."/>
            <person name="Holt S."/>
            <person name="Cochrane G."/>
            <person name="Meng A."/>
            <person name="Brown T."/>
            <person name="Cohen L."/>
        </authorList>
    </citation>
    <scope>NUCLEOTIDE SEQUENCE</scope>
    <source>
        <strain evidence="2">CCCM811</strain>
    </source>
</reference>
<evidence type="ECO:0000256" key="1">
    <source>
        <dbReference type="SAM" id="MobiDB-lite"/>
    </source>
</evidence>
<dbReference type="AlphaFoldDB" id="A0A7S3Z4I5"/>
<proteinExistence type="predicted"/>
<name>A0A7S3Z4I5_9EUKA</name>
<organism evidence="2">
    <name type="scientific">Lotharella globosa</name>
    <dbReference type="NCBI Taxonomy" id="91324"/>
    <lineage>
        <taxon>Eukaryota</taxon>
        <taxon>Sar</taxon>
        <taxon>Rhizaria</taxon>
        <taxon>Cercozoa</taxon>
        <taxon>Chlorarachniophyceae</taxon>
        <taxon>Lotharella</taxon>
    </lineage>
</organism>
<gene>
    <name evidence="2" type="ORF">LGLO00237_LOCUS23225</name>
</gene>
<protein>
    <submittedName>
        <fullName evidence="2">Uncharacterized protein</fullName>
    </submittedName>
</protein>
<dbReference type="Gene3D" id="3.30.310.80">
    <property type="entry name" value="Kinase associated domain 1, KA1"/>
    <property type="match status" value="1"/>
</dbReference>
<sequence length="251" mass="27853">MAKEHFGSLKEEGYLEENPTGTREDRKSSLRGIDVDSALAAPSLTRSAFPLGMPVLHAQPGILDNSEPVFRSMPFVGKEMADAHRSVHVGPVVSPRPLPPVIEQKTSFSCNRPAIEIYRALESALARYDVDANPSKAKFKVTGTVMKEQIRLQVHIFAKSQNQGHVVEFQRRSGDSCCFWHMFADIMNSLALDLADAAAFVKENHMDQSKTSTNDWSYEQSRQLDQLVKSLSLAMLADRPIAESSFMVASN</sequence>